<dbReference type="PANTHER" id="PTHR24220">
    <property type="entry name" value="IMPORT ATP-BINDING PROTEIN"/>
    <property type="match status" value="1"/>
</dbReference>
<dbReference type="Gene3D" id="3.40.50.300">
    <property type="entry name" value="P-loop containing nucleotide triphosphate hydrolases"/>
    <property type="match status" value="1"/>
</dbReference>
<dbReference type="InterPro" id="IPR017911">
    <property type="entry name" value="MacB-like_ATP-bd"/>
</dbReference>
<gene>
    <name evidence="5" type="ORF">SAMN05444955_103201</name>
</gene>
<evidence type="ECO:0000256" key="2">
    <source>
        <dbReference type="ARBA" id="ARBA00022741"/>
    </source>
</evidence>
<dbReference type="GO" id="GO:0016887">
    <property type="term" value="F:ATP hydrolysis activity"/>
    <property type="evidence" value="ECO:0007669"/>
    <property type="project" value="InterPro"/>
</dbReference>
<accession>A0A1H8CC46</accession>
<evidence type="ECO:0000313" key="5">
    <source>
        <dbReference type="EMBL" id="SEM92580.1"/>
    </source>
</evidence>
<dbReference type="InterPro" id="IPR003439">
    <property type="entry name" value="ABC_transporter-like_ATP-bd"/>
</dbReference>
<dbReference type="GO" id="GO:0005886">
    <property type="term" value="C:plasma membrane"/>
    <property type="evidence" value="ECO:0007669"/>
    <property type="project" value="TreeGrafter"/>
</dbReference>
<evidence type="ECO:0000313" key="6">
    <source>
        <dbReference type="Proteomes" id="UP000199695"/>
    </source>
</evidence>
<dbReference type="FunFam" id="3.40.50.300:FF:000032">
    <property type="entry name" value="Export ABC transporter ATP-binding protein"/>
    <property type="match status" value="1"/>
</dbReference>
<keyword evidence="1" id="KW-0813">Transport</keyword>
<dbReference type="Proteomes" id="UP000199695">
    <property type="component" value="Unassembled WGS sequence"/>
</dbReference>
<dbReference type="GO" id="GO:0022857">
    <property type="term" value="F:transmembrane transporter activity"/>
    <property type="evidence" value="ECO:0007669"/>
    <property type="project" value="TreeGrafter"/>
</dbReference>
<dbReference type="GO" id="GO:0005524">
    <property type="term" value="F:ATP binding"/>
    <property type="evidence" value="ECO:0007669"/>
    <property type="project" value="UniProtKB-KW"/>
</dbReference>
<dbReference type="InterPro" id="IPR015854">
    <property type="entry name" value="ABC_transpr_LolD-like"/>
</dbReference>
<dbReference type="AlphaFoldDB" id="A0A1H8CC46"/>
<dbReference type="PROSITE" id="PS00211">
    <property type="entry name" value="ABC_TRANSPORTER_1"/>
    <property type="match status" value="1"/>
</dbReference>
<dbReference type="InterPro" id="IPR017871">
    <property type="entry name" value="ABC_transporter-like_CS"/>
</dbReference>
<sequence>MVRLENVTKIHSTGTAPFAALKNISLQVNKGEFVAVMGPSGAGKSTLLQLIGGLDVPTEGSVWVDGMELSQLGETKRTMFRRSKIGVIFQNHQLLPMLTVEENIAFPLYADRTPKATIKKRVARLLDQLGLKDKANSFPSALSGGEQQRVAIARALAIKPALLLADEPTGNLDRSQGAELLKQLSRLHREEELTLIMVTHDPYAAGFAERMLMLRDGRIVDECSAKGGDIRELMENLFSPLDSP</sequence>
<dbReference type="STRING" id="1173111.SAMN05444955_103201"/>
<keyword evidence="6" id="KW-1185">Reference proteome</keyword>
<organism evidence="5 6">
    <name type="scientific">Lihuaxuella thermophila</name>
    <dbReference type="NCBI Taxonomy" id="1173111"/>
    <lineage>
        <taxon>Bacteria</taxon>
        <taxon>Bacillati</taxon>
        <taxon>Bacillota</taxon>
        <taxon>Bacilli</taxon>
        <taxon>Bacillales</taxon>
        <taxon>Thermoactinomycetaceae</taxon>
        <taxon>Lihuaxuella</taxon>
    </lineage>
</organism>
<feature type="domain" description="ABC transporter" evidence="4">
    <location>
        <begin position="2"/>
        <end position="241"/>
    </location>
</feature>
<evidence type="ECO:0000256" key="3">
    <source>
        <dbReference type="ARBA" id="ARBA00022840"/>
    </source>
</evidence>
<proteinExistence type="predicted"/>
<keyword evidence="2" id="KW-0547">Nucleotide-binding</keyword>
<dbReference type="PROSITE" id="PS50893">
    <property type="entry name" value="ABC_TRANSPORTER_2"/>
    <property type="match status" value="1"/>
</dbReference>
<evidence type="ECO:0000256" key="1">
    <source>
        <dbReference type="ARBA" id="ARBA00022448"/>
    </source>
</evidence>
<protein>
    <submittedName>
        <fullName evidence="5">Putative ABC transport system ATP-binding protein</fullName>
    </submittedName>
</protein>
<dbReference type="CDD" id="cd03255">
    <property type="entry name" value="ABC_MJ0796_LolCDE_FtsE"/>
    <property type="match status" value="1"/>
</dbReference>
<dbReference type="SMART" id="SM00382">
    <property type="entry name" value="AAA"/>
    <property type="match status" value="1"/>
</dbReference>
<keyword evidence="3 5" id="KW-0067">ATP-binding</keyword>
<dbReference type="OrthoDB" id="9791546at2"/>
<dbReference type="EMBL" id="FOCQ01000003">
    <property type="protein sequence ID" value="SEM92580.1"/>
    <property type="molecule type" value="Genomic_DNA"/>
</dbReference>
<dbReference type="Pfam" id="PF00005">
    <property type="entry name" value="ABC_tran"/>
    <property type="match status" value="1"/>
</dbReference>
<dbReference type="InterPro" id="IPR003593">
    <property type="entry name" value="AAA+_ATPase"/>
</dbReference>
<dbReference type="SUPFAM" id="SSF52540">
    <property type="entry name" value="P-loop containing nucleoside triphosphate hydrolases"/>
    <property type="match status" value="1"/>
</dbReference>
<name>A0A1H8CC46_9BACL</name>
<dbReference type="GO" id="GO:0098796">
    <property type="term" value="C:membrane protein complex"/>
    <property type="evidence" value="ECO:0007669"/>
    <property type="project" value="UniProtKB-ARBA"/>
</dbReference>
<evidence type="ECO:0000259" key="4">
    <source>
        <dbReference type="PROSITE" id="PS50893"/>
    </source>
</evidence>
<dbReference type="InterPro" id="IPR027417">
    <property type="entry name" value="P-loop_NTPase"/>
</dbReference>
<dbReference type="RefSeq" id="WP_089965787.1">
    <property type="nucleotide sequence ID" value="NZ_FOCQ01000003.1"/>
</dbReference>
<reference evidence="5 6" key="1">
    <citation type="submission" date="2016-10" db="EMBL/GenBank/DDBJ databases">
        <authorList>
            <person name="de Groot N.N."/>
        </authorList>
    </citation>
    <scope>NUCLEOTIDE SEQUENCE [LARGE SCALE GENOMIC DNA]</scope>
    <source>
        <strain evidence="5 6">DSM 46701</strain>
    </source>
</reference>